<dbReference type="OrthoDB" id="6637981at2"/>
<gene>
    <name evidence="2" type="ORF">FEM41_08610</name>
</gene>
<feature type="transmembrane region" description="Helical" evidence="1">
    <location>
        <begin position="146"/>
        <end position="168"/>
    </location>
</feature>
<keyword evidence="1" id="KW-0472">Membrane</keyword>
<evidence type="ECO:0000313" key="3">
    <source>
        <dbReference type="Proteomes" id="UP000302163"/>
    </source>
</evidence>
<evidence type="ECO:0000256" key="1">
    <source>
        <dbReference type="SAM" id="Phobius"/>
    </source>
</evidence>
<protein>
    <submittedName>
        <fullName evidence="2">Uncharacterized protein</fullName>
    </submittedName>
</protein>
<proteinExistence type="predicted"/>
<dbReference type="RefSeq" id="WP_138095586.1">
    <property type="nucleotide sequence ID" value="NZ_CP040428.1"/>
</dbReference>
<keyword evidence="3" id="KW-1185">Reference proteome</keyword>
<feature type="transmembrane region" description="Helical" evidence="1">
    <location>
        <begin position="117"/>
        <end position="134"/>
    </location>
</feature>
<name>A0A4P8YGE3_9ENTR</name>
<dbReference type="AlphaFoldDB" id="A0A4P8YGE3"/>
<accession>A0A4P8YGE3</accession>
<dbReference type="EMBL" id="CP040428">
    <property type="protein sequence ID" value="QCT19709.1"/>
    <property type="molecule type" value="Genomic_DNA"/>
</dbReference>
<organism evidence="2 3">
    <name type="scientific">Jejubacter calystegiae</name>
    <dbReference type="NCBI Taxonomy" id="2579935"/>
    <lineage>
        <taxon>Bacteria</taxon>
        <taxon>Pseudomonadati</taxon>
        <taxon>Pseudomonadota</taxon>
        <taxon>Gammaproteobacteria</taxon>
        <taxon>Enterobacterales</taxon>
        <taxon>Enterobacteriaceae</taxon>
        <taxon>Jejubacter</taxon>
    </lineage>
</organism>
<evidence type="ECO:0000313" key="2">
    <source>
        <dbReference type="EMBL" id="QCT19709.1"/>
    </source>
</evidence>
<feature type="transmembrane region" description="Helical" evidence="1">
    <location>
        <begin position="43"/>
        <end position="68"/>
    </location>
</feature>
<dbReference type="KEGG" id="izh:FEM41_08610"/>
<dbReference type="Proteomes" id="UP000302163">
    <property type="component" value="Chromosome"/>
</dbReference>
<keyword evidence="1" id="KW-1133">Transmembrane helix</keyword>
<sequence>MPDSSLKARLRHCRELEHQIKHACAKQRQAVSEKINAEIQLNVGLFSFALPMIICMLMLIVSFSLALLPVVETIAQWLILPSHITLVMAVAATMLFAGTNVLTTWFISKGFISAVNIVRKLMTLSLLVSVLSLVKSLSGQWFGLPHSASGIITALLACALVGGCFVIMRSRRFMDGLLFSLYCRAARMEAVADKTS</sequence>
<reference evidence="2 3" key="1">
    <citation type="submission" date="2019-05" db="EMBL/GenBank/DDBJ databases">
        <title>Complete genome sequence of Izhakiella calystegiae KSNA2, an endophyte isolated from beach morning glory (Calystegia soldanella).</title>
        <authorList>
            <person name="Jiang L."/>
            <person name="Jeong J.C."/>
            <person name="Kim C.Y."/>
            <person name="Kim D.H."/>
            <person name="Kim S.W."/>
            <person name="Lee j."/>
        </authorList>
    </citation>
    <scope>NUCLEOTIDE SEQUENCE [LARGE SCALE GENOMIC DNA]</scope>
    <source>
        <strain evidence="2 3">KSNA2</strain>
    </source>
</reference>
<feature type="transmembrane region" description="Helical" evidence="1">
    <location>
        <begin position="74"/>
        <end position="97"/>
    </location>
</feature>
<keyword evidence="1" id="KW-0812">Transmembrane</keyword>